<dbReference type="EMBL" id="JAICCF010000002">
    <property type="protein sequence ID" value="MBW8684493.1"/>
    <property type="molecule type" value="Genomic_DNA"/>
</dbReference>
<protein>
    <submittedName>
        <fullName evidence="1">DUF4260 domain-containing protein</fullName>
    </submittedName>
</protein>
<dbReference type="InterPro" id="IPR025356">
    <property type="entry name" value="DUF4260"/>
</dbReference>
<comment type="caution">
    <text evidence="1">The sequence shown here is derived from an EMBL/GenBank/DDBJ whole genome shotgun (WGS) entry which is preliminary data.</text>
</comment>
<dbReference type="RefSeq" id="WP_220249712.1">
    <property type="nucleotide sequence ID" value="NZ_JAICCF010000002.1"/>
</dbReference>
<name>A0ABS7GDB8_9BACT</name>
<keyword evidence="2" id="KW-1185">Reference proteome</keyword>
<dbReference type="Pfam" id="PF14079">
    <property type="entry name" value="DUF4260"/>
    <property type="match status" value="1"/>
</dbReference>
<organism evidence="1 2">
    <name type="scientific">Chitinophaga rhizophila</name>
    <dbReference type="NCBI Taxonomy" id="2866212"/>
    <lineage>
        <taxon>Bacteria</taxon>
        <taxon>Pseudomonadati</taxon>
        <taxon>Bacteroidota</taxon>
        <taxon>Chitinophagia</taxon>
        <taxon>Chitinophagales</taxon>
        <taxon>Chitinophagaceae</taxon>
        <taxon>Chitinophaga</taxon>
    </lineage>
</organism>
<evidence type="ECO:0000313" key="1">
    <source>
        <dbReference type="EMBL" id="MBW8684493.1"/>
    </source>
</evidence>
<gene>
    <name evidence="1" type="ORF">K1Y79_09125</name>
</gene>
<reference evidence="1 2" key="1">
    <citation type="submission" date="2021-08" db="EMBL/GenBank/DDBJ databases">
        <title>The genome sequence of Chitinophaga sp. B61.</title>
        <authorList>
            <person name="Zhang X."/>
        </authorList>
    </citation>
    <scope>NUCLEOTIDE SEQUENCE [LARGE SCALE GENOMIC DNA]</scope>
    <source>
        <strain evidence="1 2">B61</strain>
    </source>
</reference>
<evidence type="ECO:0000313" key="2">
    <source>
        <dbReference type="Proteomes" id="UP000812961"/>
    </source>
</evidence>
<accession>A0ABS7GDB8</accession>
<sequence length="116" mass="13156">MKYLLQVEAIVPFIISVVLINLLPVHFAWWAWILLFLAPDISMVGYAINNRVGAVVYNIFHHQLVAILVWVAGLLMHQPYIQLAGLILLGHSSLDRAMGYGLKREEGFKYTHLSTL</sequence>
<proteinExistence type="predicted"/>
<dbReference type="Proteomes" id="UP000812961">
    <property type="component" value="Unassembled WGS sequence"/>
</dbReference>